<evidence type="ECO:0000256" key="6">
    <source>
        <dbReference type="HAMAP-Rule" id="MF_00074"/>
    </source>
</evidence>
<name>A0A6A7Y1J9_9HYPH</name>
<feature type="binding site" evidence="6">
    <location>
        <position position="79"/>
    </location>
    <ligand>
        <name>S-adenosyl-L-methionine</name>
        <dbReference type="ChEBI" id="CHEBI:59789"/>
    </ligand>
</feature>
<comment type="caution">
    <text evidence="7">The sequence shown here is derived from an EMBL/GenBank/DDBJ whole genome shotgun (WGS) entry which is preliminary data.</text>
</comment>
<comment type="catalytic activity">
    <reaction evidence="6">
        <text>guanosine(527) in 16S rRNA + S-adenosyl-L-methionine = N(7)-methylguanosine(527) in 16S rRNA + S-adenosyl-L-homocysteine</text>
        <dbReference type="Rhea" id="RHEA:42732"/>
        <dbReference type="Rhea" id="RHEA-COMP:10209"/>
        <dbReference type="Rhea" id="RHEA-COMP:10210"/>
        <dbReference type="ChEBI" id="CHEBI:57856"/>
        <dbReference type="ChEBI" id="CHEBI:59789"/>
        <dbReference type="ChEBI" id="CHEBI:74269"/>
        <dbReference type="ChEBI" id="CHEBI:74480"/>
        <dbReference type="EC" id="2.1.1.170"/>
    </reaction>
</comment>
<keyword evidence="1 6" id="KW-0963">Cytoplasm</keyword>
<accession>A0A6A7Y1J9</accession>
<evidence type="ECO:0000256" key="1">
    <source>
        <dbReference type="ARBA" id="ARBA00022490"/>
    </source>
</evidence>
<comment type="similarity">
    <text evidence="6">Belongs to the methyltransferase superfamily. RNA methyltransferase RsmG family.</text>
</comment>
<dbReference type="SUPFAM" id="SSF53335">
    <property type="entry name" value="S-adenosyl-L-methionine-dependent methyltransferases"/>
    <property type="match status" value="1"/>
</dbReference>
<keyword evidence="2 6" id="KW-0698">rRNA processing</keyword>
<dbReference type="GO" id="GO:0005829">
    <property type="term" value="C:cytosol"/>
    <property type="evidence" value="ECO:0007669"/>
    <property type="project" value="TreeGrafter"/>
</dbReference>
<feature type="binding site" evidence="6">
    <location>
        <position position="84"/>
    </location>
    <ligand>
        <name>S-adenosyl-L-methionine</name>
        <dbReference type="ChEBI" id="CHEBI:59789"/>
    </ligand>
</feature>
<dbReference type="RefSeq" id="WP_153480220.1">
    <property type="nucleotide sequence ID" value="NZ_VWNA01000001.1"/>
</dbReference>
<comment type="function">
    <text evidence="6">Specifically methylates the N7 position of guanine in position 527 of 16S rRNA.</text>
</comment>
<evidence type="ECO:0000256" key="3">
    <source>
        <dbReference type="ARBA" id="ARBA00022603"/>
    </source>
</evidence>
<feature type="binding site" evidence="6">
    <location>
        <begin position="132"/>
        <end position="133"/>
    </location>
    <ligand>
        <name>S-adenosyl-L-methionine</name>
        <dbReference type="ChEBI" id="CHEBI:59789"/>
    </ligand>
</feature>
<gene>
    <name evidence="6 7" type="primary">rsmG</name>
    <name evidence="7" type="ORF">F0357_09485</name>
</gene>
<evidence type="ECO:0000256" key="2">
    <source>
        <dbReference type="ARBA" id="ARBA00022552"/>
    </source>
</evidence>
<dbReference type="PIRSF" id="PIRSF003078">
    <property type="entry name" value="GidB"/>
    <property type="match status" value="1"/>
</dbReference>
<evidence type="ECO:0000313" key="8">
    <source>
        <dbReference type="Proteomes" id="UP000332515"/>
    </source>
</evidence>
<dbReference type="EC" id="2.1.1.170" evidence="6"/>
<dbReference type="PANTHER" id="PTHR31760:SF0">
    <property type="entry name" value="S-ADENOSYL-L-METHIONINE-DEPENDENT METHYLTRANSFERASES SUPERFAMILY PROTEIN"/>
    <property type="match status" value="1"/>
</dbReference>
<evidence type="ECO:0000256" key="4">
    <source>
        <dbReference type="ARBA" id="ARBA00022679"/>
    </source>
</evidence>
<dbReference type="PANTHER" id="PTHR31760">
    <property type="entry name" value="S-ADENOSYL-L-METHIONINE-DEPENDENT METHYLTRANSFERASES SUPERFAMILY PROTEIN"/>
    <property type="match status" value="1"/>
</dbReference>
<dbReference type="Proteomes" id="UP000332515">
    <property type="component" value="Unassembled WGS sequence"/>
</dbReference>
<evidence type="ECO:0000256" key="5">
    <source>
        <dbReference type="ARBA" id="ARBA00022691"/>
    </source>
</evidence>
<keyword evidence="5 6" id="KW-0949">S-adenosyl-L-methionine</keyword>
<dbReference type="Gene3D" id="3.40.50.150">
    <property type="entry name" value="Vaccinia Virus protein VP39"/>
    <property type="match status" value="1"/>
</dbReference>
<organism evidence="7 8">
    <name type="scientific">Segnochrobactrum spirostomi</name>
    <dbReference type="NCBI Taxonomy" id="2608987"/>
    <lineage>
        <taxon>Bacteria</taxon>
        <taxon>Pseudomonadati</taxon>
        <taxon>Pseudomonadota</taxon>
        <taxon>Alphaproteobacteria</taxon>
        <taxon>Hyphomicrobiales</taxon>
        <taxon>Segnochrobactraceae</taxon>
        <taxon>Segnochrobactrum</taxon>
    </lineage>
</organism>
<dbReference type="InterPro" id="IPR003682">
    <property type="entry name" value="rRNA_ssu_MeTfrase_G"/>
</dbReference>
<protein>
    <recommendedName>
        <fullName evidence="6">Ribosomal RNA small subunit methyltransferase G</fullName>
        <ecNumber evidence="6">2.1.1.170</ecNumber>
    </recommendedName>
    <alternativeName>
        <fullName evidence="6">16S rRNA 7-methylguanosine methyltransferase</fullName>
        <shortName evidence="6">16S rRNA m7G methyltransferase</shortName>
    </alternativeName>
</protein>
<reference evidence="7 8" key="1">
    <citation type="submission" date="2019-09" db="EMBL/GenBank/DDBJ databases">
        <title>Segnochrobactrum spirostomi gen. nov., sp. nov., isolated from the ciliate Spirostomum cf. yagiui and description of a novel family, Segnochrobactraceae fam. nov. within the order Rhizobiales of the class Alphaproteobacteria.</title>
        <authorList>
            <person name="Akter S."/>
            <person name="Shazib S.U.A."/>
            <person name="Shin M.K."/>
        </authorList>
    </citation>
    <scope>NUCLEOTIDE SEQUENCE [LARGE SCALE GENOMIC DNA]</scope>
    <source>
        <strain evidence="7 8">Sp-1</strain>
    </source>
</reference>
<dbReference type="Pfam" id="PF02527">
    <property type="entry name" value="GidB"/>
    <property type="match status" value="1"/>
</dbReference>
<keyword evidence="4 6" id="KW-0808">Transferase</keyword>
<feature type="binding site" evidence="6">
    <location>
        <position position="153"/>
    </location>
    <ligand>
        <name>S-adenosyl-L-methionine</name>
        <dbReference type="ChEBI" id="CHEBI:59789"/>
    </ligand>
</feature>
<keyword evidence="3 6" id="KW-0489">Methyltransferase</keyword>
<dbReference type="NCBIfam" id="TIGR00138">
    <property type="entry name" value="rsmG_gidB"/>
    <property type="match status" value="1"/>
</dbReference>
<dbReference type="HAMAP" id="MF_00074">
    <property type="entry name" value="16SrRNA_methyltr_G"/>
    <property type="match status" value="1"/>
</dbReference>
<sequence length="223" mass="23836">MPRDARPPLDDVSVVTETVPLTPAIAARLTTYVDLLHQWQRAKNLVGPGTLDEVWRRHVLDSTGALAALPTARRWVDLGSGAGFPGMVTAILLSETAGAQVDLVESNARKVAFLKTVARTTAAPARAHAARIEDVVAGLAADRTAPVEAVSARALAPLDRLLALAAPLMLAGAAGIFHKGRDLAREVEEARAHWRFDLVEHPSRSDPEGRIVVVRDLAPLERG</sequence>
<dbReference type="AlphaFoldDB" id="A0A6A7Y1J9"/>
<keyword evidence="8" id="KW-1185">Reference proteome</keyword>
<dbReference type="InterPro" id="IPR029063">
    <property type="entry name" value="SAM-dependent_MTases_sf"/>
</dbReference>
<dbReference type="EMBL" id="VWNA01000001">
    <property type="protein sequence ID" value="MQT12874.1"/>
    <property type="molecule type" value="Genomic_DNA"/>
</dbReference>
<dbReference type="GO" id="GO:0070043">
    <property type="term" value="F:rRNA (guanine-N7-)-methyltransferase activity"/>
    <property type="evidence" value="ECO:0007669"/>
    <property type="project" value="UniProtKB-UniRule"/>
</dbReference>
<comment type="subcellular location">
    <subcellularLocation>
        <location evidence="6">Cytoplasm</location>
    </subcellularLocation>
</comment>
<proteinExistence type="inferred from homology"/>
<evidence type="ECO:0000313" key="7">
    <source>
        <dbReference type="EMBL" id="MQT12874.1"/>
    </source>
</evidence>
<comment type="caution">
    <text evidence="6">Lacks conserved residue(s) required for the propagation of feature annotation.</text>
</comment>